<dbReference type="AlphaFoldDB" id="A0A0L0CXX2"/>
<keyword evidence="2" id="KW-0964">Secreted</keyword>
<feature type="region of interest" description="Disordered" evidence="4">
    <location>
        <begin position="234"/>
        <end position="269"/>
    </location>
</feature>
<dbReference type="GO" id="GO:0005576">
    <property type="term" value="C:extracellular region"/>
    <property type="evidence" value="ECO:0007669"/>
    <property type="project" value="UniProtKB-SubCell"/>
</dbReference>
<dbReference type="OrthoDB" id="365880at2759"/>
<gene>
    <name evidence="5" type="ORF">PFLG_02411</name>
</gene>
<dbReference type="PANTHER" id="PTHR47246:SF1">
    <property type="entry name" value="MUCIN-19"/>
    <property type="match status" value="1"/>
</dbReference>
<feature type="compositionally biased region" description="Low complexity" evidence="4">
    <location>
        <begin position="146"/>
        <end position="162"/>
    </location>
</feature>
<organism evidence="5 6">
    <name type="scientific">Plasmodium falciparum RAJ116</name>
    <dbReference type="NCBI Taxonomy" id="580058"/>
    <lineage>
        <taxon>Eukaryota</taxon>
        <taxon>Sar</taxon>
        <taxon>Alveolata</taxon>
        <taxon>Apicomplexa</taxon>
        <taxon>Aconoidasida</taxon>
        <taxon>Haemosporida</taxon>
        <taxon>Plasmodiidae</taxon>
        <taxon>Plasmodium</taxon>
        <taxon>Plasmodium (Laverania)</taxon>
    </lineage>
</organism>
<dbReference type="EMBL" id="GG664465">
    <property type="protein sequence ID" value="KNC37310.1"/>
    <property type="molecule type" value="Genomic_DNA"/>
</dbReference>
<reference evidence="6" key="1">
    <citation type="submission" date="2015-07" db="EMBL/GenBank/DDBJ databases">
        <title>Annotation of Plasmodium falciparum RAJ116.</title>
        <authorList>
            <consortium name="The Broad Institute Genome Sequencing Platform"/>
            <person name="Volkman S.K."/>
            <person name="Neafsey D.E."/>
            <person name="Dash A.P."/>
            <person name="Chitnis C.E."/>
            <person name="Hartl D.L."/>
            <person name="Young S.K."/>
            <person name="Zeng Q."/>
            <person name="Koehrsen M."/>
            <person name="Alvarado L."/>
            <person name="Berlin A."/>
            <person name="Borenstein D."/>
            <person name="Chapman S.B."/>
            <person name="Chen Z."/>
            <person name="Engels R."/>
            <person name="Freedman E."/>
            <person name="Gellesch M."/>
            <person name="Goldberg J."/>
            <person name="Griggs A."/>
            <person name="Gujja S."/>
            <person name="Heilman E.R."/>
            <person name="Heiman D.I."/>
            <person name="Howarth C."/>
            <person name="Jen D."/>
            <person name="Larson L."/>
            <person name="Mehta T."/>
            <person name="Neiman D."/>
            <person name="Park D."/>
            <person name="Pearson M."/>
            <person name="Roberts A."/>
            <person name="Saif S."/>
            <person name="Shea T."/>
            <person name="Shenoy N."/>
            <person name="Sisk P."/>
            <person name="Stolte C."/>
            <person name="Sykes S."/>
            <person name="Walk T."/>
            <person name="White J."/>
            <person name="Yandava C."/>
            <person name="Haas B."/>
            <person name="Henn M.R."/>
            <person name="Nusbaum C."/>
            <person name="Birren B."/>
        </authorList>
    </citation>
    <scope>NUCLEOTIDE SEQUENCE [LARGE SCALE GENOMIC DNA]</scope>
    <source>
        <strain evidence="6">RAJ116</strain>
    </source>
</reference>
<feature type="region of interest" description="Disordered" evidence="4">
    <location>
        <begin position="644"/>
        <end position="680"/>
    </location>
</feature>
<feature type="region of interest" description="Disordered" evidence="4">
    <location>
        <begin position="97"/>
        <end position="126"/>
    </location>
</feature>
<name>A0A0L0CXX2_PLAFA</name>
<evidence type="ECO:0000256" key="1">
    <source>
        <dbReference type="ARBA" id="ARBA00004613"/>
    </source>
</evidence>
<keyword evidence="3" id="KW-0175">Coiled coil</keyword>
<evidence type="ECO:0000313" key="5">
    <source>
        <dbReference type="EMBL" id="KNC37310.1"/>
    </source>
</evidence>
<protein>
    <submittedName>
        <fullName evidence="5">Uncharacterized protein</fullName>
    </submittedName>
</protein>
<evidence type="ECO:0000256" key="4">
    <source>
        <dbReference type="SAM" id="MobiDB-lite"/>
    </source>
</evidence>
<dbReference type="PANTHER" id="PTHR47246">
    <property type="entry name" value="MUCIN-19"/>
    <property type="match status" value="1"/>
</dbReference>
<proteinExistence type="predicted"/>
<feature type="compositionally biased region" description="Basic and acidic residues" evidence="4">
    <location>
        <begin position="652"/>
        <end position="680"/>
    </location>
</feature>
<feature type="coiled-coil region" evidence="3">
    <location>
        <begin position="597"/>
        <end position="624"/>
    </location>
</feature>
<evidence type="ECO:0000313" key="6">
    <source>
        <dbReference type="Proteomes" id="UP000054566"/>
    </source>
</evidence>
<evidence type="ECO:0000256" key="2">
    <source>
        <dbReference type="ARBA" id="ARBA00022525"/>
    </source>
</evidence>
<feature type="region of interest" description="Disordered" evidence="4">
    <location>
        <begin position="142"/>
        <end position="162"/>
    </location>
</feature>
<dbReference type="Proteomes" id="UP000054566">
    <property type="component" value="Unassembled WGS sequence"/>
</dbReference>
<comment type="subcellular location">
    <subcellularLocation>
        <location evidence="1">Secreted</location>
    </subcellularLocation>
</comment>
<sequence length="680" mass="78972">MVKNTSNETMVLSLKNLSKNKWSSLSKKQLDDKSSYSPRTEKLIEIISPILDYYGYNREDVYNFISLYKFDIEKIQLELCNIMESKEGEDEGLWKTVKSKKSKKPAEKNNKKNSFTPNNLNKKGSRNIEKLFSKGFNVKDKDVKKSNINNSNNNNNNNNTKSAVINTGVTTTADQKMVIINNKVNHFPNTQTKNENVTLLPDMNKKSQDDKAIKKNLNDYSNKTLNIKNVSAVEKHQGEHNVNDNVTSQKSKKKKGTSTHNDIKNSTNENANNDLLKYAIQQKDGKHKKGKNLFKTLNDVNHENFIKHKNAQGFNNDHNNINEYDEEYDEEEEIEQDDVNHQEFHINNHDYYDDEEEENEFFLHNKRSNKNSYFNYLHKKKKYLKLEDNNNNNSNKLLADYKYTDDHYGKKDLKNKFSHASNLASGHAHFNRYNNFNYHDKYFNKNYNRYSTTKPLNESLMAKNAKNRYSLFNNNTNNKLSLYNSANSNHINSSFNKGTQKKGLLSKKDFKKKRTSSKNNNSIDLEYDPYTGQKLNYDMTTITEETNEFDHDVNKKVIENTTVGTNKKKTPTNINTSYASVVNGNIMKISNLEEHNKNDVSKTKTQQQTLVKNAEEEKNDTKKSKCQLIPIKNNKTEKLWVSVITNGTQNNNEKEETLRSPKKDANSNKELKNEKSQKKI</sequence>
<evidence type="ECO:0000256" key="3">
    <source>
        <dbReference type="SAM" id="Coils"/>
    </source>
</evidence>
<reference evidence="6" key="2">
    <citation type="submission" date="2015-07" db="EMBL/GenBank/DDBJ databases">
        <title>The genome sequence of Plasmodium falciparum RAJ116.</title>
        <authorList>
            <consortium name="The Broad Institute Genome Sequencing Platform"/>
            <person name="Volkman S.K."/>
            <person name="Neafsey D.E."/>
            <person name="Dash A.P."/>
            <person name="Chitnis C.E."/>
            <person name="Hartl D.L."/>
            <person name="Young S.K."/>
            <person name="Kodira C.D."/>
            <person name="Zeng Q."/>
            <person name="Koehrsen M."/>
            <person name="Godfrey P."/>
            <person name="Alvarado L."/>
            <person name="Berlin A."/>
            <person name="Borenstein D."/>
            <person name="Chen Z."/>
            <person name="Engels R."/>
            <person name="Freedman E."/>
            <person name="Gellesch M."/>
            <person name="Goldberg J."/>
            <person name="Griggs A."/>
            <person name="Gujja S."/>
            <person name="Heiman D."/>
            <person name="Hepburn T."/>
            <person name="Howarth C."/>
            <person name="Jen D."/>
            <person name="Larson L."/>
            <person name="Lewis B."/>
            <person name="Mehta T."/>
            <person name="Park D."/>
            <person name="Pearson M."/>
            <person name="Roberts A."/>
            <person name="Saif S."/>
            <person name="Shea T."/>
            <person name="Shenoy N."/>
            <person name="Sisk P."/>
            <person name="Stolte C."/>
            <person name="Sykes S."/>
            <person name="Walk T."/>
            <person name="White J."/>
            <person name="Yandava C."/>
            <person name="Wirth D.F."/>
            <person name="Nusbaum C."/>
            <person name="Birren B."/>
        </authorList>
    </citation>
    <scope>NUCLEOTIDE SEQUENCE [LARGE SCALE GENOMIC DNA]</scope>
    <source>
        <strain evidence="6">RAJ116</strain>
    </source>
</reference>
<accession>A0A0L0CXX2</accession>